<dbReference type="FunFam" id="1.25.10.10:FF:000299">
    <property type="entry name" value="Protein phosphatase 4 regulatory subunit 1-like (pseudogene)"/>
    <property type="match status" value="1"/>
</dbReference>
<feature type="region of interest" description="Disordered" evidence="3">
    <location>
        <begin position="1"/>
        <end position="280"/>
    </location>
</feature>
<feature type="compositionally biased region" description="Low complexity" evidence="3">
    <location>
        <begin position="636"/>
        <end position="655"/>
    </location>
</feature>
<dbReference type="GeneTree" id="ENSGT00950000183066"/>
<sequence length="1272" mass="140325">MERQGGAVCSLRGGKSPRAPGRGRVPPASRTFWRVQEVGGTAPDLEGGSTGLETASWTGDGGKNEGTWGIRGPRQPSLPWPSLPDPPPLTPSRHTLSSLSAMAREPRARARRRPKLRKERPGPAGASPGAAAARQPSPGPRRGGCRPSSGPRFCLSAASRVGPALAAWTPPRPSGRRRRRHLGTPAGSPDLPPTSAATFTDGAGPTGRRGPGRGLKPTAPPLSTGSPTPVRPASRPIPRWRVSGVGFGGRQGCFPPSRPVTTPRGRGTPARPRPLSPQPPGNSLCVSWFSEIPLYFVDLQDDLDDYGFEDYGPDCDNMRVTAFLDIPGQDNLPPLTRLEKYAFSENTFNRQIIARGLLDIFRDFSNNEEDFLTVMEIVVRLSEDAEPTVRTELMEQIPPIAIFLQENRSDFPVVLSEYLIPIVVRYLTDPNNQVRKSSQEVLLILLEQDLIFQHDIENKVCPILLQLSAPDSDDEYKAEAVSIICKMASMLSKSTVERLLLPRFCELCGDGKLFQVRKVCAANFGDICHAVGQEATEKFLIPKFFELCSDAVWGMRKACAECFTAVSHSSSPGVRRTQLSPLFIRLVSDPCRWVRQAAFQSLGPFISTFANPSRAGLYLREDGALSIRPLTQDFDSGFASGSPAPSSGGNTSPASLTSSAKPVQREPELPVEGTSAKTSNFPHMGSSPDGPAENPVESCVSAGAELTGLSPETSAFSKLSDNSDFPISSYPGSDSWACPGNSEDVFSHFLYWRTPLPDISKDLELLLSEAGPQEDYCSRPGVVHNNCVARSEIQKVLDSLQEHLMNDPDVQERYVKYVIFTVQRISNCHTLDRKNRQPLGLAQVQVLSAALRAAQLDSVNEPESKPTAGLNEVSISDPSSASDNQITLSASSSQNELFVARILQSTDPGEPRNGTRDHLEADQRRDPTLLEENKSKLQDIIPQPLLDQYVSMTDPARAQTVDTDIAKHCAYSLPGVALTLGRQNWHCLKDTYETLASDVQWKVRRTLAFSIHELAVILGDQLTAADLVPIFNGFLKDLDEVRIGVLKHLYDFLKLLHEDKRRDYLYQLQEFVVTDNSRNWRFRYELAEQLILILELYSPSDVYDYLMHIALKLCADQVSEVRWISFKLVVAILQKFYSNSESALGLNFINELIIRFRHCSKWVGRQAFAFICQAVVSKECVPVDQFVEHLLPSLLSLASDPVPNVRVLLAKALRQMLLAKAYFRNASNPHLEVIEETILALQSDRDQDVSFFAALEPKRRNIIDTAVLEKQN</sequence>
<dbReference type="InterPro" id="IPR051023">
    <property type="entry name" value="PP2A_Regulatory_Subunit_A"/>
</dbReference>
<dbReference type="Pfam" id="PF15017">
    <property type="entry name" value="WRNPLPNID"/>
    <property type="match status" value="1"/>
</dbReference>
<keyword evidence="6" id="KW-1185">Reference proteome</keyword>
<dbReference type="AlphaFoldDB" id="A0A7N9CQW3"/>
<dbReference type="PROSITE" id="PS50077">
    <property type="entry name" value="HEAT_REPEAT"/>
    <property type="match status" value="2"/>
</dbReference>
<dbReference type="InterPro" id="IPR016024">
    <property type="entry name" value="ARM-type_fold"/>
</dbReference>
<evidence type="ECO:0000259" key="4">
    <source>
        <dbReference type="Pfam" id="PF15017"/>
    </source>
</evidence>
<dbReference type="InterPro" id="IPR011989">
    <property type="entry name" value="ARM-like"/>
</dbReference>
<dbReference type="InterPro" id="IPR033461">
    <property type="entry name" value="WRNPLPNID"/>
</dbReference>
<dbReference type="SUPFAM" id="SSF48371">
    <property type="entry name" value="ARM repeat"/>
    <property type="match status" value="1"/>
</dbReference>
<feature type="compositionally biased region" description="Low complexity" evidence="3">
    <location>
        <begin position="16"/>
        <end position="30"/>
    </location>
</feature>
<protein>
    <recommendedName>
        <fullName evidence="4">Putative WW-binding domain-containing protein</fullName>
    </recommendedName>
</protein>
<feature type="compositionally biased region" description="Low complexity" evidence="3">
    <location>
        <begin position="122"/>
        <end position="136"/>
    </location>
</feature>
<evidence type="ECO:0000256" key="3">
    <source>
        <dbReference type="SAM" id="MobiDB-lite"/>
    </source>
</evidence>
<reference evidence="5" key="3">
    <citation type="submission" date="2025-09" db="UniProtKB">
        <authorList>
            <consortium name="Ensembl"/>
        </authorList>
    </citation>
    <scope>IDENTIFICATION</scope>
</reference>
<feature type="region of interest" description="Disordered" evidence="3">
    <location>
        <begin position="636"/>
        <end position="697"/>
    </location>
</feature>
<feature type="repeat" description="HEAT" evidence="2">
    <location>
        <begin position="500"/>
        <end position="539"/>
    </location>
</feature>
<dbReference type="GO" id="GO:0019888">
    <property type="term" value="F:protein phosphatase regulator activity"/>
    <property type="evidence" value="ECO:0007669"/>
    <property type="project" value="TreeGrafter"/>
</dbReference>
<dbReference type="Gene3D" id="1.25.10.10">
    <property type="entry name" value="Leucine-rich Repeat Variant"/>
    <property type="match status" value="2"/>
</dbReference>
<evidence type="ECO:0000256" key="2">
    <source>
        <dbReference type="PROSITE-ProRule" id="PRU00103"/>
    </source>
</evidence>
<dbReference type="Ensembl" id="ENSMFAT00000101305.1">
    <property type="protein sequence ID" value="ENSMFAP00000053686.1"/>
    <property type="gene ID" value="ENSMFAG00000028505.2"/>
</dbReference>
<feature type="compositionally biased region" description="Gly residues" evidence="3">
    <location>
        <begin position="204"/>
        <end position="213"/>
    </location>
</feature>
<dbReference type="FunFam" id="1.25.10.10:FF:000358">
    <property type="entry name" value="Serine/threonine-protein phosphatase 4 regulatory subunit 1"/>
    <property type="match status" value="1"/>
</dbReference>
<dbReference type="InterPro" id="IPR021133">
    <property type="entry name" value="HEAT_type_2"/>
</dbReference>
<feature type="domain" description="Putative WW-binding" evidence="4">
    <location>
        <begin position="745"/>
        <end position="770"/>
    </location>
</feature>
<keyword evidence="1" id="KW-0677">Repeat</keyword>
<feature type="compositionally biased region" description="Low complexity" evidence="3">
    <location>
        <begin position="259"/>
        <end position="270"/>
    </location>
</feature>
<name>A0A7N9CQW3_MACFA</name>
<feature type="compositionally biased region" description="Pro residues" evidence="3">
    <location>
        <begin position="76"/>
        <end position="90"/>
    </location>
</feature>
<evidence type="ECO:0000256" key="1">
    <source>
        <dbReference type="ARBA" id="ARBA00022737"/>
    </source>
</evidence>
<feature type="repeat" description="HEAT" evidence="2">
    <location>
        <begin position="1190"/>
        <end position="1216"/>
    </location>
</feature>
<dbReference type="PANTHER" id="PTHR10648">
    <property type="entry name" value="SERINE/THREONINE-PROTEIN PHOSPHATASE PP2A 65 KDA REGULATORY SUBUNIT"/>
    <property type="match status" value="1"/>
</dbReference>
<evidence type="ECO:0000313" key="5">
    <source>
        <dbReference type="Ensembl" id="ENSMFAP00000053686.1"/>
    </source>
</evidence>
<evidence type="ECO:0000313" key="6">
    <source>
        <dbReference type="Proteomes" id="UP000233100"/>
    </source>
</evidence>
<reference evidence="5" key="2">
    <citation type="submission" date="2025-08" db="UniProtKB">
        <authorList>
            <consortium name="Ensembl"/>
        </authorList>
    </citation>
    <scope>IDENTIFICATION</scope>
</reference>
<proteinExistence type="predicted"/>
<reference evidence="5 6" key="1">
    <citation type="submission" date="2013-03" db="EMBL/GenBank/DDBJ databases">
        <authorList>
            <person name="Warren W."/>
            <person name="Wilson R.K."/>
        </authorList>
    </citation>
    <scope>NUCLEOTIDE SEQUENCE</scope>
</reference>
<accession>A0A7N9CQW3</accession>
<dbReference type="FunFam" id="1.25.10.10:FF:000179">
    <property type="entry name" value="Serine/threonine-protein phosphatase 4 regulatory subunit 1"/>
    <property type="match status" value="1"/>
</dbReference>
<dbReference type="Bgee" id="ENSMFAG00000028505">
    <property type="expression patterns" value="Expressed in lung and 13 other cell types or tissues"/>
</dbReference>
<feature type="compositionally biased region" description="Pro residues" evidence="3">
    <location>
        <begin position="271"/>
        <end position="280"/>
    </location>
</feature>
<feature type="region of interest" description="Disordered" evidence="3">
    <location>
        <begin position="903"/>
        <end position="927"/>
    </location>
</feature>
<feature type="compositionally biased region" description="Polar residues" evidence="3">
    <location>
        <begin position="873"/>
        <end position="889"/>
    </location>
</feature>
<dbReference type="Proteomes" id="UP000233100">
    <property type="component" value="Chromosome 10"/>
</dbReference>
<feature type="region of interest" description="Disordered" evidence="3">
    <location>
        <begin position="857"/>
        <end position="889"/>
    </location>
</feature>
<feature type="compositionally biased region" description="Basic and acidic residues" evidence="3">
    <location>
        <begin position="909"/>
        <end position="927"/>
    </location>
</feature>
<feature type="compositionally biased region" description="Basic residues" evidence="3">
    <location>
        <begin position="109"/>
        <end position="118"/>
    </location>
</feature>
<organism evidence="5 6">
    <name type="scientific">Macaca fascicularis</name>
    <name type="common">Crab-eating macaque</name>
    <name type="synonym">Cynomolgus monkey</name>
    <dbReference type="NCBI Taxonomy" id="9541"/>
    <lineage>
        <taxon>Eukaryota</taxon>
        <taxon>Metazoa</taxon>
        <taxon>Chordata</taxon>
        <taxon>Craniata</taxon>
        <taxon>Vertebrata</taxon>
        <taxon>Euteleostomi</taxon>
        <taxon>Mammalia</taxon>
        <taxon>Eutheria</taxon>
        <taxon>Euarchontoglires</taxon>
        <taxon>Primates</taxon>
        <taxon>Haplorrhini</taxon>
        <taxon>Catarrhini</taxon>
        <taxon>Cercopithecidae</taxon>
        <taxon>Cercopithecinae</taxon>
        <taxon>Macaca</taxon>
    </lineage>
</organism>
<dbReference type="GO" id="GO:0005737">
    <property type="term" value="C:cytoplasm"/>
    <property type="evidence" value="ECO:0007669"/>
    <property type="project" value="TreeGrafter"/>
</dbReference>
<dbReference type="PANTHER" id="PTHR10648:SF7">
    <property type="entry name" value="WW-BINDING DOMAIN-CONTAINING PROTEIN-RELATED"/>
    <property type="match status" value="1"/>
</dbReference>